<name>A0A6N6VLA2_9HYPH</name>
<gene>
    <name evidence="6" type="ORF">F2P47_09330</name>
</gene>
<dbReference type="InterPro" id="IPR036388">
    <property type="entry name" value="WH-like_DNA-bd_sf"/>
</dbReference>
<dbReference type="Pfam" id="PF03466">
    <property type="entry name" value="LysR_substrate"/>
    <property type="match status" value="1"/>
</dbReference>
<evidence type="ECO:0000313" key="7">
    <source>
        <dbReference type="Proteomes" id="UP000468901"/>
    </source>
</evidence>
<dbReference type="Pfam" id="PF00126">
    <property type="entry name" value="HTH_1"/>
    <property type="match status" value="1"/>
</dbReference>
<dbReference type="InterPro" id="IPR036390">
    <property type="entry name" value="WH_DNA-bd_sf"/>
</dbReference>
<evidence type="ECO:0000256" key="2">
    <source>
        <dbReference type="ARBA" id="ARBA00023015"/>
    </source>
</evidence>
<dbReference type="CDD" id="cd08422">
    <property type="entry name" value="PBP2_CrgA_like"/>
    <property type="match status" value="1"/>
</dbReference>
<dbReference type="AlphaFoldDB" id="A0A6N6VLA2"/>
<dbReference type="SUPFAM" id="SSF46785">
    <property type="entry name" value="Winged helix' DNA-binding domain"/>
    <property type="match status" value="1"/>
</dbReference>
<proteinExistence type="inferred from homology"/>
<dbReference type="Gene3D" id="1.10.10.10">
    <property type="entry name" value="Winged helix-like DNA-binding domain superfamily/Winged helix DNA-binding domain"/>
    <property type="match status" value="1"/>
</dbReference>
<keyword evidence="7" id="KW-1185">Reference proteome</keyword>
<dbReference type="InterPro" id="IPR005119">
    <property type="entry name" value="LysR_subst-bd"/>
</dbReference>
<feature type="domain" description="HTH lysR-type" evidence="5">
    <location>
        <begin position="3"/>
        <end position="60"/>
    </location>
</feature>
<keyword evidence="2" id="KW-0805">Transcription regulation</keyword>
<dbReference type="PRINTS" id="PR00039">
    <property type="entry name" value="HTHLYSR"/>
</dbReference>
<dbReference type="RefSeq" id="WP_152216083.1">
    <property type="nucleotide sequence ID" value="NZ_WESC01000007.1"/>
</dbReference>
<dbReference type="GO" id="GO:0003700">
    <property type="term" value="F:DNA-binding transcription factor activity"/>
    <property type="evidence" value="ECO:0007669"/>
    <property type="project" value="InterPro"/>
</dbReference>
<dbReference type="GO" id="GO:0043565">
    <property type="term" value="F:sequence-specific DNA binding"/>
    <property type="evidence" value="ECO:0007669"/>
    <property type="project" value="TreeGrafter"/>
</dbReference>
<dbReference type="FunFam" id="1.10.10.10:FF:000001">
    <property type="entry name" value="LysR family transcriptional regulator"/>
    <property type="match status" value="1"/>
</dbReference>
<reference evidence="6 7" key="1">
    <citation type="submission" date="2019-09" db="EMBL/GenBank/DDBJ databases">
        <title>Parvibaculum sedimenti sp. nov., isolated from sediment.</title>
        <authorList>
            <person name="Wang Y."/>
        </authorList>
    </citation>
    <scope>NUCLEOTIDE SEQUENCE [LARGE SCALE GENOMIC DNA]</scope>
    <source>
        <strain evidence="6 7">HXT-9</strain>
    </source>
</reference>
<keyword evidence="4" id="KW-0804">Transcription</keyword>
<comment type="caution">
    <text evidence="6">The sequence shown here is derived from an EMBL/GenBank/DDBJ whole genome shotgun (WGS) entry which is preliminary data.</text>
</comment>
<dbReference type="PANTHER" id="PTHR30537:SF21">
    <property type="entry name" value="HTH-TYPE TRANSCRIPTIONAL REGULATOR SINR-RELATED"/>
    <property type="match status" value="1"/>
</dbReference>
<dbReference type="SUPFAM" id="SSF53850">
    <property type="entry name" value="Periplasmic binding protein-like II"/>
    <property type="match status" value="1"/>
</dbReference>
<dbReference type="EMBL" id="WESC01000007">
    <property type="protein sequence ID" value="KAB7740198.1"/>
    <property type="molecule type" value="Genomic_DNA"/>
</dbReference>
<dbReference type="InterPro" id="IPR058163">
    <property type="entry name" value="LysR-type_TF_proteobact-type"/>
</dbReference>
<evidence type="ECO:0000256" key="4">
    <source>
        <dbReference type="ARBA" id="ARBA00023163"/>
    </source>
</evidence>
<evidence type="ECO:0000259" key="5">
    <source>
        <dbReference type="PROSITE" id="PS50931"/>
    </source>
</evidence>
<evidence type="ECO:0000256" key="3">
    <source>
        <dbReference type="ARBA" id="ARBA00023125"/>
    </source>
</evidence>
<dbReference type="InterPro" id="IPR000847">
    <property type="entry name" value="LysR_HTH_N"/>
</dbReference>
<dbReference type="PANTHER" id="PTHR30537">
    <property type="entry name" value="HTH-TYPE TRANSCRIPTIONAL REGULATOR"/>
    <property type="match status" value="1"/>
</dbReference>
<dbReference type="GO" id="GO:0006351">
    <property type="term" value="P:DNA-templated transcription"/>
    <property type="evidence" value="ECO:0007669"/>
    <property type="project" value="TreeGrafter"/>
</dbReference>
<dbReference type="PROSITE" id="PS50931">
    <property type="entry name" value="HTH_LYSR"/>
    <property type="match status" value="1"/>
</dbReference>
<evidence type="ECO:0000313" key="6">
    <source>
        <dbReference type="EMBL" id="KAB7740198.1"/>
    </source>
</evidence>
<evidence type="ECO:0000256" key="1">
    <source>
        <dbReference type="ARBA" id="ARBA00009437"/>
    </source>
</evidence>
<dbReference type="Gene3D" id="3.40.190.290">
    <property type="match status" value="1"/>
</dbReference>
<comment type="similarity">
    <text evidence="1">Belongs to the LysR transcriptional regulatory family.</text>
</comment>
<dbReference type="Proteomes" id="UP000468901">
    <property type="component" value="Unassembled WGS sequence"/>
</dbReference>
<sequence>MIDRFADLQLFILIVERGSLTAAARELGLSQGAVSLRLAALEKSAEAQLLRRSTRRLQLTEAGDQFYRTAKRVLAEMDDLRGLLSGDQGALKGQVRISAPIDLGRRYVAPAMDAYMRDNPRLSVSLLFSDTMLDLNENGIDIAIRYGRLPDSALRIRRISSNRRLPVAAPAYLDRVGRPQKPDDLRALNCMTLYRGGGRFDLWPFLVDGAATTVKVTGDRDANDGGLLRDWAIEGKGVVLKSAWDVADDIKAGHLEAILAPYCAADVDLQIVMPPSRQRPHRVTALADYCTTMLRRLDACLNELGIGSMDLSGHVQGATAEGDPWITPLAGQAGAGRAS</sequence>
<accession>A0A6N6VLA2</accession>
<keyword evidence="3" id="KW-0238">DNA-binding</keyword>
<protein>
    <submittedName>
        <fullName evidence="6">LysR family transcriptional regulator</fullName>
    </submittedName>
</protein>
<organism evidence="6 7">
    <name type="scientific">Parvibaculum sedimenti</name>
    <dbReference type="NCBI Taxonomy" id="2608632"/>
    <lineage>
        <taxon>Bacteria</taxon>
        <taxon>Pseudomonadati</taxon>
        <taxon>Pseudomonadota</taxon>
        <taxon>Alphaproteobacteria</taxon>
        <taxon>Hyphomicrobiales</taxon>
        <taxon>Parvibaculaceae</taxon>
        <taxon>Parvibaculum</taxon>
    </lineage>
</organism>